<comment type="caution">
    <text evidence="2">The sequence shown here is derived from an EMBL/GenBank/DDBJ whole genome shotgun (WGS) entry which is preliminary data.</text>
</comment>
<evidence type="ECO:0000313" key="2">
    <source>
        <dbReference type="EMBL" id="KAI0307820.1"/>
    </source>
</evidence>
<evidence type="ECO:0000313" key="3">
    <source>
        <dbReference type="Proteomes" id="UP001203297"/>
    </source>
</evidence>
<sequence>MVVTTTTPSFPGAWPDLSCPDVSSLLLLQPSPSPSPSPSLSPSSSPPPPPDDISPFPSPRQSPRPSPSSSPSPSPKPLPELPSLSSSFSTTNSSVTDTSLVLPEPSCSPFEAQPACTPLSTHSPVLLNFREPHSPDSALFSPADDLISFPSPASSRLQLSLSNNCSRARSAESVATYLPSPSSPLTLNDEREVQQDEDNRPNLSGEERSPPCSRSETVGQASHSTQIAPIGKHTFMNKVKRFGGRVRKLFKARVVETKPQRNSVSSLVSPCKSSRPVSVRLPTPVPVPENATSRQDSEHSHYLSHRISLESLLPSRLARESVDNSSRTTTGDRLSTIISVHEEEWLSPRETRLPDAIR</sequence>
<dbReference type="EMBL" id="WTXG01000001">
    <property type="protein sequence ID" value="KAI0307820.1"/>
    <property type="molecule type" value="Genomic_DNA"/>
</dbReference>
<reference evidence="2" key="1">
    <citation type="journal article" date="2022" name="New Phytol.">
        <title>Evolutionary transition to the ectomycorrhizal habit in the genomes of a hyperdiverse lineage of mushroom-forming fungi.</title>
        <authorList>
            <person name="Looney B."/>
            <person name="Miyauchi S."/>
            <person name="Morin E."/>
            <person name="Drula E."/>
            <person name="Courty P.E."/>
            <person name="Kohler A."/>
            <person name="Kuo A."/>
            <person name="LaButti K."/>
            <person name="Pangilinan J."/>
            <person name="Lipzen A."/>
            <person name="Riley R."/>
            <person name="Andreopoulos W."/>
            <person name="He G."/>
            <person name="Johnson J."/>
            <person name="Nolan M."/>
            <person name="Tritt A."/>
            <person name="Barry K.W."/>
            <person name="Grigoriev I.V."/>
            <person name="Nagy L.G."/>
            <person name="Hibbett D."/>
            <person name="Henrissat B."/>
            <person name="Matheny P.B."/>
            <person name="Labbe J."/>
            <person name="Martin F.M."/>
        </authorList>
    </citation>
    <scope>NUCLEOTIDE SEQUENCE</scope>
    <source>
        <strain evidence="2">BPL690</strain>
    </source>
</reference>
<feature type="region of interest" description="Disordered" evidence="1">
    <location>
        <begin position="172"/>
        <end position="232"/>
    </location>
</feature>
<feature type="compositionally biased region" description="Pro residues" evidence="1">
    <location>
        <begin position="31"/>
        <end position="80"/>
    </location>
</feature>
<feature type="compositionally biased region" description="Polar residues" evidence="1">
    <location>
        <begin position="212"/>
        <end position="227"/>
    </location>
</feature>
<dbReference type="Proteomes" id="UP001203297">
    <property type="component" value="Unassembled WGS sequence"/>
</dbReference>
<accession>A0AAD4MCY4</accession>
<keyword evidence="3" id="KW-1185">Reference proteome</keyword>
<name>A0AAD4MCY4_9AGAM</name>
<feature type="region of interest" description="Disordered" evidence="1">
    <location>
        <begin position="23"/>
        <end position="122"/>
    </location>
</feature>
<evidence type="ECO:0000256" key="1">
    <source>
        <dbReference type="SAM" id="MobiDB-lite"/>
    </source>
</evidence>
<organism evidence="2 3">
    <name type="scientific">Multifurca ochricompacta</name>
    <dbReference type="NCBI Taxonomy" id="376703"/>
    <lineage>
        <taxon>Eukaryota</taxon>
        <taxon>Fungi</taxon>
        <taxon>Dikarya</taxon>
        <taxon>Basidiomycota</taxon>
        <taxon>Agaricomycotina</taxon>
        <taxon>Agaricomycetes</taxon>
        <taxon>Russulales</taxon>
        <taxon>Russulaceae</taxon>
        <taxon>Multifurca</taxon>
    </lineage>
</organism>
<feature type="compositionally biased region" description="Low complexity" evidence="1">
    <location>
        <begin position="263"/>
        <end position="274"/>
    </location>
</feature>
<protein>
    <submittedName>
        <fullName evidence="2">Uncharacterized protein</fullName>
    </submittedName>
</protein>
<feature type="region of interest" description="Disordered" evidence="1">
    <location>
        <begin position="260"/>
        <end position="303"/>
    </location>
</feature>
<feature type="compositionally biased region" description="Low complexity" evidence="1">
    <location>
        <begin position="81"/>
        <end position="100"/>
    </location>
</feature>
<dbReference type="AlphaFoldDB" id="A0AAD4MCY4"/>
<gene>
    <name evidence="2" type="ORF">B0F90DRAFT_1677526</name>
</gene>
<feature type="compositionally biased region" description="Basic and acidic residues" evidence="1">
    <location>
        <begin position="188"/>
        <end position="209"/>
    </location>
</feature>
<proteinExistence type="predicted"/>